<dbReference type="PANTHER" id="PTHR32309:SF32">
    <property type="entry name" value="TYROSINE-PROTEIN KINASE ETK-RELATED"/>
    <property type="match status" value="1"/>
</dbReference>
<comment type="subcellular location">
    <subcellularLocation>
        <location evidence="1">Cell inner membrane</location>
        <topology evidence="1">Multi-pass membrane protein</topology>
    </subcellularLocation>
</comment>
<dbReference type="InterPro" id="IPR027417">
    <property type="entry name" value="P-loop_NTPase"/>
</dbReference>
<comment type="caution">
    <text evidence="19">The sequence shown here is derived from an EMBL/GenBank/DDBJ whole genome shotgun (WGS) entry which is preliminary data.</text>
</comment>
<evidence type="ECO:0000256" key="10">
    <source>
        <dbReference type="ARBA" id="ARBA00022989"/>
    </source>
</evidence>
<comment type="similarity">
    <text evidence="2">Belongs to the etk/wzc family.</text>
</comment>
<dbReference type="InterPro" id="IPR032807">
    <property type="entry name" value="GNVR"/>
</dbReference>
<keyword evidence="4" id="KW-0997">Cell inner membrane</keyword>
<feature type="domain" description="AAA" evidence="17">
    <location>
        <begin position="577"/>
        <end position="695"/>
    </location>
</feature>
<dbReference type="Pfam" id="PF13807">
    <property type="entry name" value="GNVR"/>
    <property type="match status" value="1"/>
</dbReference>
<evidence type="ECO:0000256" key="1">
    <source>
        <dbReference type="ARBA" id="ARBA00004429"/>
    </source>
</evidence>
<dbReference type="SUPFAM" id="SSF52540">
    <property type="entry name" value="P-loop containing nucleoside triphosphate hydrolases"/>
    <property type="match status" value="1"/>
</dbReference>
<keyword evidence="3" id="KW-1003">Cell membrane</keyword>
<accession>A0ABQ5Q9B3</accession>
<dbReference type="NCBIfam" id="TIGR01007">
    <property type="entry name" value="eps_fam"/>
    <property type="match status" value="1"/>
</dbReference>
<evidence type="ECO:0000313" key="20">
    <source>
        <dbReference type="Proteomes" id="UP001165089"/>
    </source>
</evidence>
<dbReference type="Pfam" id="PF13614">
    <property type="entry name" value="AAA_31"/>
    <property type="match status" value="1"/>
</dbReference>
<keyword evidence="5" id="KW-0808">Transferase</keyword>
<organism evidence="19 20">
    <name type="scientific">Geothrix rubra</name>
    <dbReference type="NCBI Taxonomy" id="2927977"/>
    <lineage>
        <taxon>Bacteria</taxon>
        <taxon>Pseudomonadati</taxon>
        <taxon>Acidobacteriota</taxon>
        <taxon>Holophagae</taxon>
        <taxon>Holophagales</taxon>
        <taxon>Holophagaceae</taxon>
        <taxon>Geothrix</taxon>
    </lineage>
</organism>
<dbReference type="Gene3D" id="3.40.50.300">
    <property type="entry name" value="P-loop containing nucleotide triphosphate hydrolases"/>
    <property type="match status" value="1"/>
</dbReference>
<keyword evidence="11 15" id="KW-0472">Membrane</keyword>
<dbReference type="InterPro" id="IPR005702">
    <property type="entry name" value="Wzc-like_C"/>
</dbReference>
<dbReference type="CDD" id="cd05387">
    <property type="entry name" value="BY-kinase"/>
    <property type="match status" value="1"/>
</dbReference>
<feature type="coiled-coil region" evidence="14">
    <location>
        <begin position="376"/>
        <end position="403"/>
    </location>
</feature>
<feature type="transmembrane region" description="Helical" evidence="15">
    <location>
        <begin position="468"/>
        <end position="487"/>
    </location>
</feature>
<evidence type="ECO:0000259" key="16">
    <source>
        <dbReference type="Pfam" id="PF02706"/>
    </source>
</evidence>
<keyword evidence="14" id="KW-0175">Coiled coil</keyword>
<proteinExistence type="inferred from homology"/>
<evidence type="ECO:0000256" key="8">
    <source>
        <dbReference type="ARBA" id="ARBA00022777"/>
    </source>
</evidence>
<evidence type="ECO:0000256" key="15">
    <source>
        <dbReference type="SAM" id="Phobius"/>
    </source>
</evidence>
<keyword evidence="20" id="KW-1185">Reference proteome</keyword>
<dbReference type="InterPro" id="IPR050445">
    <property type="entry name" value="Bact_polysacc_biosynth/exp"/>
</dbReference>
<feature type="domain" description="Tyrosine-protein kinase G-rich" evidence="18">
    <location>
        <begin position="411"/>
        <end position="490"/>
    </location>
</feature>
<name>A0ABQ5Q9B3_9BACT</name>
<gene>
    <name evidence="19" type="ORF">GETHPA_27400</name>
</gene>
<evidence type="ECO:0000256" key="13">
    <source>
        <dbReference type="ARBA" id="ARBA00053015"/>
    </source>
</evidence>
<evidence type="ECO:0000256" key="6">
    <source>
        <dbReference type="ARBA" id="ARBA00022692"/>
    </source>
</evidence>
<evidence type="ECO:0000259" key="18">
    <source>
        <dbReference type="Pfam" id="PF13807"/>
    </source>
</evidence>
<evidence type="ECO:0000256" key="4">
    <source>
        <dbReference type="ARBA" id="ARBA00022519"/>
    </source>
</evidence>
<comment type="catalytic activity">
    <reaction evidence="13">
        <text>L-tyrosyl-[protein] + ATP = O-phospho-L-tyrosyl-[protein] + ADP + H(+)</text>
        <dbReference type="Rhea" id="RHEA:10596"/>
        <dbReference type="Rhea" id="RHEA-COMP:10136"/>
        <dbReference type="Rhea" id="RHEA-COMP:20101"/>
        <dbReference type="ChEBI" id="CHEBI:15378"/>
        <dbReference type="ChEBI" id="CHEBI:30616"/>
        <dbReference type="ChEBI" id="CHEBI:46858"/>
        <dbReference type="ChEBI" id="CHEBI:61978"/>
        <dbReference type="ChEBI" id="CHEBI:456216"/>
    </reaction>
</comment>
<evidence type="ECO:0000256" key="2">
    <source>
        <dbReference type="ARBA" id="ARBA00008883"/>
    </source>
</evidence>
<evidence type="ECO:0000256" key="11">
    <source>
        <dbReference type="ARBA" id="ARBA00023136"/>
    </source>
</evidence>
<dbReference type="RefSeq" id="WP_285727233.1">
    <property type="nucleotide sequence ID" value="NZ_BSDD01000005.1"/>
</dbReference>
<dbReference type="GO" id="GO:0016301">
    <property type="term" value="F:kinase activity"/>
    <property type="evidence" value="ECO:0007669"/>
    <property type="project" value="UniProtKB-KW"/>
</dbReference>
<dbReference type="InterPro" id="IPR003856">
    <property type="entry name" value="LPS_length_determ_N"/>
</dbReference>
<evidence type="ECO:0000256" key="14">
    <source>
        <dbReference type="SAM" id="Coils"/>
    </source>
</evidence>
<evidence type="ECO:0000256" key="9">
    <source>
        <dbReference type="ARBA" id="ARBA00022840"/>
    </source>
</evidence>
<evidence type="ECO:0000259" key="17">
    <source>
        <dbReference type="Pfam" id="PF13614"/>
    </source>
</evidence>
<keyword evidence="7" id="KW-0547">Nucleotide-binding</keyword>
<dbReference type="Pfam" id="PF23607">
    <property type="entry name" value="WZC_N"/>
    <property type="match status" value="1"/>
</dbReference>
<dbReference type="InterPro" id="IPR025669">
    <property type="entry name" value="AAA_dom"/>
</dbReference>
<evidence type="ECO:0000256" key="7">
    <source>
        <dbReference type="ARBA" id="ARBA00022741"/>
    </source>
</evidence>
<keyword evidence="9" id="KW-0067">ATP-binding</keyword>
<keyword evidence="12" id="KW-0829">Tyrosine-protein kinase</keyword>
<feature type="domain" description="Polysaccharide chain length determinant N-terminal" evidence="16">
    <location>
        <begin position="32"/>
        <end position="124"/>
    </location>
</feature>
<reference evidence="19 20" key="1">
    <citation type="journal article" date="2023" name="Antonie Van Leeuwenhoek">
        <title>Mesoterricola silvestris gen. nov., sp. nov., Mesoterricola sediminis sp. nov., Geothrix oryzae sp. nov., Geothrix edaphica sp. nov., Geothrix rubra sp. nov., and Geothrix limicola sp. nov., six novel members of Acidobacteriota isolated from soils.</title>
        <authorList>
            <person name="Itoh H."/>
            <person name="Sugisawa Y."/>
            <person name="Mise K."/>
            <person name="Xu Z."/>
            <person name="Kuniyasu M."/>
            <person name="Ushijima N."/>
            <person name="Kawano K."/>
            <person name="Kobayashi E."/>
            <person name="Shiratori Y."/>
            <person name="Masuda Y."/>
            <person name="Senoo K."/>
        </authorList>
    </citation>
    <scope>NUCLEOTIDE SEQUENCE [LARGE SCALE GENOMIC DNA]</scope>
    <source>
        <strain evidence="19 20">Red803</strain>
    </source>
</reference>
<protein>
    <submittedName>
        <fullName evidence="19">Tyrosine-protein kinase involved in EPS biosynthesis</fullName>
    </submittedName>
</protein>
<feature type="transmembrane region" description="Helical" evidence="15">
    <location>
        <begin position="47"/>
        <end position="66"/>
    </location>
</feature>
<keyword evidence="10 15" id="KW-1133">Transmembrane helix</keyword>
<dbReference type="PANTHER" id="PTHR32309">
    <property type="entry name" value="TYROSINE-PROTEIN KINASE"/>
    <property type="match status" value="1"/>
</dbReference>
<keyword evidence="6 15" id="KW-0812">Transmembrane</keyword>
<dbReference type="Proteomes" id="UP001165089">
    <property type="component" value="Unassembled WGS sequence"/>
</dbReference>
<sequence>MTSSLPPSLRPVQLSGTGTFSRPKGGFDELREIDLREWLMGLWSGRYLLLISLLVFTGLGVFYIWWSTPIYQAEALLQIVPPKSTRDSDAAYTRMENLFSAPSDASTEIEILGSNLVLGRTVEALGLDLVAKPVLFPVIGDALERGKADAPRIQVDTFVVPEAMRGLAFQIVALPGGAFAWKSPEEVPALGGKPGATFPKDSVLASGRPGELLAATFGGETLKLEVSQLSAKPGQVFKLVRRPLLDAITDVRNDLEAAEKGATQPGKSTNLLALTFRYPNPIVAEQILNDIMNQYIRQNMERKSGEIARTLDLLQKQIPEVHARLALAENQLNRFRAQTGSVDIPREADLALQQSTSLAAQISALRQKKQDLLRIYQENSDVVSTLNAQIAKLESESAGVNQKVRSLPLNQQELVRLSRDVQVNTDLYTALLNNIQQLQITRVAETNNTRVVDAALAGLKPIKPKKEMLLAVFIILGLFVGVGLAMLRRALQQGVEDHRIIETKLGLPVFVTIPHSKAQEEHYRAIRESRSGRHLLALHNPDDLAIESLRSLRTMLNFTMGDTPNRAIMITGPSPKVGKSFLSGNFAVVLAQTGAQVLVVDADMRKGNLHKYFGLGNRLGGLSEVIAGLSTWKSVIHKTEVPGLHMMSTGEIPRNPTELLMSPGFANFVSDVTKEYDFVVIDAPPILPVTDATIIGSKVGTVLLVAKSRKHTLDELRACQSRIQSAGIPLKGCVFNDMLPTGLGYYDRHYLYAYHYKYGRADNT</sequence>
<evidence type="ECO:0000256" key="12">
    <source>
        <dbReference type="ARBA" id="ARBA00023137"/>
    </source>
</evidence>
<evidence type="ECO:0000256" key="5">
    <source>
        <dbReference type="ARBA" id="ARBA00022679"/>
    </source>
</evidence>
<dbReference type="Pfam" id="PF02706">
    <property type="entry name" value="Wzz"/>
    <property type="match status" value="1"/>
</dbReference>
<keyword evidence="8 19" id="KW-0418">Kinase</keyword>
<evidence type="ECO:0000256" key="3">
    <source>
        <dbReference type="ARBA" id="ARBA00022475"/>
    </source>
</evidence>
<dbReference type="EMBL" id="BSDD01000005">
    <property type="protein sequence ID" value="GLH71207.1"/>
    <property type="molecule type" value="Genomic_DNA"/>
</dbReference>
<evidence type="ECO:0000313" key="19">
    <source>
        <dbReference type="EMBL" id="GLH71207.1"/>
    </source>
</evidence>